<evidence type="ECO:0000313" key="2">
    <source>
        <dbReference type="Proteomes" id="UP001234989"/>
    </source>
</evidence>
<evidence type="ECO:0000313" key="1">
    <source>
        <dbReference type="EMBL" id="WMV57203.1"/>
    </source>
</evidence>
<keyword evidence="2" id="KW-1185">Reference proteome</keyword>
<reference evidence="1" key="1">
    <citation type="submission" date="2023-08" db="EMBL/GenBank/DDBJ databases">
        <title>A de novo genome assembly of Solanum verrucosum Schlechtendal, a Mexican diploid species geographically isolated from the other diploid A-genome species in potato relatives.</title>
        <authorList>
            <person name="Hosaka K."/>
        </authorList>
    </citation>
    <scope>NUCLEOTIDE SEQUENCE</scope>
    <source>
        <tissue evidence="1">Young leaves</tissue>
    </source>
</reference>
<name>A0AAF0V1R4_SOLVR</name>
<dbReference type="EMBL" id="CP133623">
    <property type="protein sequence ID" value="WMV57203.1"/>
    <property type="molecule type" value="Genomic_DNA"/>
</dbReference>
<gene>
    <name evidence="1" type="ORF">MTR67_050588</name>
</gene>
<proteinExistence type="predicted"/>
<dbReference type="Proteomes" id="UP001234989">
    <property type="component" value="Chromosome 12"/>
</dbReference>
<accession>A0AAF0V1R4</accession>
<protein>
    <submittedName>
        <fullName evidence="1">Uncharacterized protein</fullName>
    </submittedName>
</protein>
<sequence length="12" mass="1403">MADHREQGRFVG</sequence>
<organism evidence="1 2">
    <name type="scientific">Solanum verrucosum</name>
    <dbReference type="NCBI Taxonomy" id="315347"/>
    <lineage>
        <taxon>Eukaryota</taxon>
        <taxon>Viridiplantae</taxon>
        <taxon>Streptophyta</taxon>
        <taxon>Embryophyta</taxon>
        <taxon>Tracheophyta</taxon>
        <taxon>Spermatophyta</taxon>
        <taxon>Magnoliopsida</taxon>
        <taxon>eudicotyledons</taxon>
        <taxon>Gunneridae</taxon>
        <taxon>Pentapetalae</taxon>
        <taxon>asterids</taxon>
        <taxon>lamiids</taxon>
        <taxon>Solanales</taxon>
        <taxon>Solanaceae</taxon>
        <taxon>Solanoideae</taxon>
        <taxon>Solaneae</taxon>
        <taxon>Solanum</taxon>
    </lineage>
</organism>